<organism evidence="4 5">
    <name type="scientific">Halosimplex aquaticum</name>
    <dbReference type="NCBI Taxonomy" id="3026162"/>
    <lineage>
        <taxon>Archaea</taxon>
        <taxon>Methanobacteriati</taxon>
        <taxon>Methanobacteriota</taxon>
        <taxon>Stenosarchaea group</taxon>
        <taxon>Halobacteria</taxon>
        <taxon>Halobacteriales</taxon>
        <taxon>Haloarculaceae</taxon>
        <taxon>Halosimplex</taxon>
    </lineage>
</organism>
<feature type="transmembrane region" description="Helical" evidence="2">
    <location>
        <begin position="6"/>
        <end position="27"/>
    </location>
</feature>
<feature type="transmembrane region" description="Helical" evidence="2">
    <location>
        <begin position="39"/>
        <end position="61"/>
    </location>
</feature>
<feature type="region of interest" description="Disordered" evidence="1">
    <location>
        <begin position="97"/>
        <end position="116"/>
    </location>
</feature>
<keyword evidence="5" id="KW-1185">Reference proteome</keyword>
<reference evidence="4 5" key="1">
    <citation type="journal article" date="2019" name="Int. J. Syst. Evol. Microbiol.">
        <title>The Global Catalogue of Microorganisms (GCM) 10K type strain sequencing project: providing services to taxonomists for standard genome sequencing and annotation.</title>
        <authorList>
            <consortium name="The Broad Institute Genomics Platform"/>
            <consortium name="The Broad Institute Genome Sequencing Center for Infectious Disease"/>
            <person name="Wu L."/>
            <person name="Ma J."/>
        </authorList>
    </citation>
    <scope>NUCLEOTIDE SEQUENCE [LARGE SCALE GENOMIC DNA]</scope>
    <source>
        <strain evidence="4 5">XZYJT29</strain>
    </source>
</reference>
<name>A0ABD5XWU7_9EURY</name>
<evidence type="ECO:0000256" key="2">
    <source>
        <dbReference type="SAM" id="Phobius"/>
    </source>
</evidence>
<keyword evidence="2" id="KW-0812">Transmembrane</keyword>
<accession>A0ABD5XWU7</accession>
<comment type="caution">
    <text evidence="4">The sequence shown here is derived from an EMBL/GenBank/DDBJ whole genome shotgun (WGS) entry which is preliminary data.</text>
</comment>
<feature type="compositionally biased region" description="Basic and acidic residues" evidence="1">
    <location>
        <begin position="101"/>
        <end position="116"/>
    </location>
</feature>
<evidence type="ECO:0000256" key="1">
    <source>
        <dbReference type="SAM" id="MobiDB-lite"/>
    </source>
</evidence>
<dbReference type="InterPro" id="IPR058304">
    <property type="entry name" value="DUF7991"/>
</dbReference>
<keyword evidence="2" id="KW-0472">Membrane</keyword>
<proteinExistence type="predicted"/>
<sequence length="116" mass="12934">MVTAIEALELVFILLVHSAVAALMTRFFRVRLKTRWGGFLYAALIVPVALLLSTLVFSGILPLGPDLGSAGVVVTVVILLPTVTGITFDYFWMPSPDEVDLPERWDDERPSRYENR</sequence>
<dbReference type="GeneID" id="78819870"/>
<feature type="domain" description="DUF7991" evidence="3">
    <location>
        <begin position="1"/>
        <end position="104"/>
    </location>
</feature>
<dbReference type="RefSeq" id="WP_274325196.1">
    <property type="nucleotide sequence ID" value="NZ_CP118158.1"/>
</dbReference>
<evidence type="ECO:0000313" key="5">
    <source>
        <dbReference type="Proteomes" id="UP001596432"/>
    </source>
</evidence>
<evidence type="ECO:0000259" key="3">
    <source>
        <dbReference type="Pfam" id="PF25953"/>
    </source>
</evidence>
<dbReference type="EMBL" id="JBHTAS010000001">
    <property type="protein sequence ID" value="MFC7139612.1"/>
    <property type="molecule type" value="Genomic_DNA"/>
</dbReference>
<feature type="transmembrane region" description="Helical" evidence="2">
    <location>
        <begin position="67"/>
        <end position="92"/>
    </location>
</feature>
<protein>
    <recommendedName>
        <fullName evidence="3">DUF7991 domain-containing protein</fullName>
    </recommendedName>
</protein>
<keyword evidence="2" id="KW-1133">Transmembrane helix</keyword>
<dbReference type="AlphaFoldDB" id="A0ABD5XWU7"/>
<dbReference type="Pfam" id="PF25953">
    <property type="entry name" value="DUF7991"/>
    <property type="match status" value="1"/>
</dbReference>
<gene>
    <name evidence="4" type="ORF">ACFQMA_07140</name>
</gene>
<evidence type="ECO:0000313" key="4">
    <source>
        <dbReference type="EMBL" id="MFC7139612.1"/>
    </source>
</evidence>
<dbReference type="Proteomes" id="UP001596432">
    <property type="component" value="Unassembled WGS sequence"/>
</dbReference>